<dbReference type="AlphaFoldDB" id="A0A183LXW5"/>
<proteinExistence type="predicted"/>
<protein>
    <submittedName>
        <fullName evidence="1">Uncharacterized protein</fullName>
    </submittedName>
</protein>
<reference evidence="1 2" key="1">
    <citation type="submission" date="2018-11" db="EMBL/GenBank/DDBJ databases">
        <authorList>
            <consortium name="Pathogen Informatics"/>
        </authorList>
    </citation>
    <scope>NUCLEOTIDE SEQUENCE [LARGE SCALE GENOMIC DNA]</scope>
    <source>
        <strain evidence="1 2">Zambia</strain>
    </source>
</reference>
<evidence type="ECO:0000313" key="1">
    <source>
        <dbReference type="EMBL" id="VDO82528.1"/>
    </source>
</evidence>
<gene>
    <name evidence="1" type="ORF">SMRZ_LOCUS8640</name>
</gene>
<evidence type="ECO:0000313" key="2">
    <source>
        <dbReference type="Proteomes" id="UP000277204"/>
    </source>
</evidence>
<organism evidence="1 2">
    <name type="scientific">Schistosoma margrebowiei</name>
    <dbReference type="NCBI Taxonomy" id="48269"/>
    <lineage>
        <taxon>Eukaryota</taxon>
        <taxon>Metazoa</taxon>
        <taxon>Spiralia</taxon>
        <taxon>Lophotrochozoa</taxon>
        <taxon>Platyhelminthes</taxon>
        <taxon>Trematoda</taxon>
        <taxon>Digenea</taxon>
        <taxon>Strigeidida</taxon>
        <taxon>Schistosomatoidea</taxon>
        <taxon>Schistosomatidae</taxon>
        <taxon>Schistosoma</taxon>
    </lineage>
</organism>
<keyword evidence="2" id="KW-1185">Reference proteome</keyword>
<dbReference type="Proteomes" id="UP000277204">
    <property type="component" value="Unassembled WGS sequence"/>
</dbReference>
<sequence>MVCPNDSHVSDEIPCKSEENMLSESSYDRKPVTVLIGADFSNDPLFFNEILIKFEETLSEESNLDVISYITYTHNAFVSCGKLVQCEARVLKELDYDYNSDDFISTGVYSYHKVTSNEYSSQCAKYVINEATLFITWGYEDPTLFRGRG</sequence>
<dbReference type="EMBL" id="UZAI01003825">
    <property type="protein sequence ID" value="VDO82528.1"/>
    <property type="molecule type" value="Genomic_DNA"/>
</dbReference>
<accession>A0A183LXW5</accession>
<name>A0A183LXW5_9TREM</name>